<evidence type="ECO:0000313" key="4">
    <source>
        <dbReference type="EMBL" id="KFB41096.1"/>
    </source>
</evidence>
<evidence type="ECO:0000313" key="5">
    <source>
        <dbReference type="EnsemblMetazoa" id="ASIC008553-PA"/>
    </source>
</evidence>
<gene>
    <name evidence="4" type="ORF">ZHAS_00008553</name>
</gene>
<dbReference type="EnsemblMetazoa" id="ASIC008553-RA">
    <property type="protein sequence ID" value="ASIC008553-PA"/>
    <property type="gene ID" value="ASIC008553"/>
</dbReference>
<keyword evidence="6" id="KW-1185">Reference proteome</keyword>
<dbReference type="InterPro" id="IPR036056">
    <property type="entry name" value="Fibrinogen-like_C"/>
</dbReference>
<dbReference type="InterPro" id="IPR014716">
    <property type="entry name" value="Fibrinogen_a/b/g_C_1"/>
</dbReference>
<reference evidence="5" key="2">
    <citation type="submission" date="2020-05" db="UniProtKB">
        <authorList>
            <consortium name="EnsemblMetazoa"/>
        </authorList>
    </citation>
    <scope>IDENTIFICATION</scope>
</reference>
<reference evidence="4 6" key="1">
    <citation type="journal article" date="2014" name="BMC Genomics">
        <title>Genome sequence of Anopheles sinensis provides insight into genetics basis of mosquito competence for malaria parasites.</title>
        <authorList>
            <person name="Zhou D."/>
            <person name="Zhang D."/>
            <person name="Ding G."/>
            <person name="Shi L."/>
            <person name="Hou Q."/>
            <person name="Ye Y."/>
            <person name="Xu Y."/>
            <person name="Zhou H."/>
            <person name="Xiong C."/>
            <person name="Li S."/>
            <person name="Yu J."/>
            <person name="Hong S."/>
            <person name="Yu X."/>
            <person name="Zou P."/>
            <person name="Chen C."/>
            <person name="Chang X."/>
            <person name="Wang W."/>
            <person name="Lv Y."/>
            <person name="Sun Y."/>
            <person name="Ma L."/>
            <person name="Shen B."/>
            <person name="Zhu C."/>
        </authorList>
    </citation>
    <scope>NUCLEOTIDE SEQUENCE [LARGE SCALE GENOMIC DNA]</scope>
</reference>
<dbReference type="SUPFAM" id="SSF56496">
    <property type="entry name" value="Fibrinogen C-terminal domain-like"/>
    <property type="match status" value="1"/>
</dbReference>
<dbReference type="PANTHER" id="PTHR19143">
    <property type="entry name" value="FIBRINOGEN/TENASCIN/ANGIOPOEITIN"/>
    <property type="match status" value="1"/>
</dbReference>
<sequence>MALGGFEMQLLMTKLEFLQEKLQEVEQTMQTTIEKTDAKFEKMMEAVENSLQMATNKIKQRLQEKLTKHEKNINEKFEMMDTKFEKQMYAMDSLNKSVKTSEENTMTNFEEVKKQLNSRMDHLQLQLTAETKTIQEKAQTELKQLAENKKSLDMLTDSVRNISTLSEKRKKILEAQFINPVRSCRQVMKLSGRYLIHVEENSKAFEVFCEQNKFDGGWIVIQHRFDGSTDFYRNWTEYRNGFGKLDREFWLGLEYVHQLTKHNPHELLVEIKDFHGHYEYAKYNMFEIGSETEMYALNELGTYSGTAENSMQDNKNFKFSTFDRDNDKDKGNCAKDRRGAWWYNWCSRSNLNGRYQNTIGDPRAMVWEYFKNDWRGLSYSRMMIRDIIH</sequence>
<dbReference type="InterPro" id="IPR050373">
    <property type="entry name" value="Fibrinogen_C-term_domain"/>
</dbReference>
<dbReference type="InterPro" id="IPR002181">
    <property type="entry name" value="Fibrinogen_a/b/g_C_dom"/>
</dbReference>
<keyword evidence="2" id="KW-0175">Coiled coil</keyword>
<dbReference type="CDD" id="cd00087">
    <property type="entry name" value="FReD"/>
    <property type="match status" value="1"/>
</dbReference>
<evidence type="ECO:0000256" key="2">
    <source>
        <dbReference type="SAM" id="Coils"/>
    </source>
</evidence>
<accession>A0A084VT02</accession>
<dbReference type="EMBL" id="KE525057">
    <property type="protein sequence ID" value="KFB41096.1"/>
    <property type="molecule type" value="Genomic_DNA"/>
</dbReference>
<name>A0A084VT02_ANOSI</name>
<dbReference type="GO" id="GO:0005615">
    <property type="term" value="C:extracellular space"/>
    <property type="evidence" value="ECO:0007669"/>
    <property type="project" value="TreeGrafter"/>
</dbReference>
<feature type="coiled-coil region" evidence="2">
    <location>
        <begin position="8"/>
        <end position="79"/>
    </location>
</feature>
<dbReference type="PROSITE" id="PS00514">
    <property type="entry name" value="FIBRINOGEN_C_1"/>
    <property type="match status" value="1"/>
</dbReference>
<organism evidence="4">
    <name type="scientific">Anopheles sinensis</name>
    <name type="common">Mosquito</name>
    <dbReference type="NCBI Taxonomy" id="74873"/>
    <lineage>
        <taxon>Eukaryota</taxon>
        <taxon>Metazoa</taxon>
        <taxon>Ecdysozoa</taxon>
        <taxon>Arthropoda</taxon>
        <taxon>Hexapoda</taxon>
        <taxon>Insecta</taxon>
        <taxon>Pterygota</taxon>
        <taxon>Neoptera</taxon>
        <taxon>Endopterygota</taxon>
        <taxon>Diptera</taxon>
        <taxon>Nematocera</taxon>
        <taxon>Culicoidea</taxon>
        <taxon>Culicidae</taxon>
        <taxon>Anophelinae</taxon>
        <taxon>Anopheles</taxon>
    </lineage>
</organism>
<dbReference type="Gene3D" id="1.20.5.1230">
    <property type="entry name" value="Apolipoprotein A-I"/>
    <property type="match status" value="1"/>
</dbReference>
<keyword evidence="1" id="KW-1015">Disulfide bond</keyword>
<dbReference type="EMBL" id="ATLV01016151">
    <property type="status" value="NOT_ANNOTATED_CDS"/>
    <property type="molecule type" value="Genomic_DNA"/>
</dbReference>
<protein>
    <submittedName>
        <fullName evidence="4">AGAP011225-PA-like protein</fullName>
    </submittedName>
    <submittedName>
        <fullName evidence="5">Fibrinogen C-terminal domain-containing protein</fullName>
    </submittedName>
</protein>
<proteinExistence type="predicted"/>
<dbReference type="VEuPathDB" id="VectorBase:ASIC008553"/>
<dbReference type="PROSITE" id="PS51406">
    <property type="entry name" value="FIBRINOGEN_C_2"/>
    <property type="match status" value="1"/>
</dbReference>
<dbReference type="OrthoDB" id="6145874at2759"/>
<dbReference type="STRING" id="74873.A0A084VT02"/>
<dbReference type="OMA" id="CEMINGT"/>
<dbReference type="Proteomes" id="UP000030765">
    <property type="component" value="Unassembled WGS sequence"/>
</dbReference>
<dbReference type="Gene3D" id="3.90.215.10">
    <property type="entry name" value="Gamma Fibrinogen, chain A, domain 1"/>
    <property type="match status" value="1"/>
</dbReference>
<feature type="domain" description="Fibrinogen C-terminal" evidence="3">
    <location>
        <begin position="175"/>
        <end position="388"/>
    </location>
</feature>
<feature type="coiled-coil region" evidence="2">
    <location>
        <begin position="106"/>
        <end position="155"/>
    </location>
</feature>
<dbReference type="InterPro" id="IPR020837">
    <property type="entry name" value="Fibrinogen_CS"/>
</dbReference>
<dbReference type="SMART" id="SM00186">
    <property type="entry name" value="FBG"/>
    <property type="match status" value="1"/>
</dbReference>
<dbReference type="AlphaFoldDB" id="A0A084VT02"/>
<dbReference type="VEuPathDB" id="VectorBase:ASIS005181"/>
<dbReference type="PANTHER" id="PTHR19143:SF327">
    <property type="entry name" value="FI21813P1-RELATED"/>
    <property type="match status" value="1"/>
</dbReference>
<evidence type="ECO:0000313" key="6">
    <source>
        <dbReference type="Proteomes" id="UP000030765"/>
    </source>
</evidence>
<evidence type="ECO:0000259" key="3">
    <source>
        <dbReference type="PROSITE" id="PS51406"/>
    </source>
</evidence>
<dbReference type="Pfam" id="PF00147">
    <property type="entry name" value="Fibrinogen_C"/>
    <property type="match status" value="1"/>
</dbReference>
<evidence type="ECO:0000256" key="1">
    <source>
        <dbReference type="ARBA" id="ARBA00023157"/>
    </source>
</evidence>